<dbReference type="EMBL" id="KV454544">
    <property type="protein sequence ID" value="ODV65724.1"/>
    <property type="molecule type" value="Genomic_DNA"/>
</dbReference>
<sequence>MASYEPQLQNLSLGRSISNSSSVQSLKHGYIDKPFLGKKDQYEQVLDILDSTGFIPESLIELETRWFYESLGIDDVFFARESPEGIANHIHSLYSCKVQAYSTNILDQPLIQYKREGDDHAVFFETSLSHPNDKLSNDVSANLKNRFEERIDDKYIDPSFYKTSSYRQEYFSAPLNFKSDPILSGVAEKNPAILQNQLVKCYFVYKNHFQEESNPNETDINKLGDSTFLKIASENTKKLYSEIINNVLKTTGPVIKHFPIEDLEEYRVVIGFRQKTSTRYNSALSDLANYYKLQTTRKYVEQFSNGITIISMYVTSSPNNQKLNPVDLSIYQVIKEASLLYCIPHNYFHDRFINGDLSLQESIYAQCGVVFVTHFLNRLGPEYNKLTSLLDASKSIQHAEVLNNLKKRLRAETYTQNYIQEVFNSKSDIVRKLYRQFADTHYIRSSMEKTLSYQRLSQITPVGNDEEFEKLLSRECSQNEHQIFVLRALYYFNKSILKTNFFVSTKVAISFRLNPSFLPLSEYPETPFGMFFVVGNDFRGFHIRFRDIARGGIRIVKSRSLDAYNVNVRNLFDENYNLASTQQRKNKDIPEGGSKGVILLDPGIAQERPRQCFEKYIDSLIDLLLKQYIPGVKDSYVDLYNKQEILFLGPDEGTAGYVDWATNHARSRGAPWWRSFLTGKSPQLGGIPHDEYGMTSLSVRAYVNKIYENLNLESRPIRKLQTGGPDGDLGSNEIKLSTPNEVYVAIVDGSGVIVDPQGLNKDELLRLADQRKMIDHFDSKLLSPQGFRVLVDDVDVKIPNGEIITSGVAFRNGFHINFKDVLNDENGGGIDLFVPCGGRPGAIDTNNVYDLINPKTGKSIIPYFVEGANLFITQSAKLVLENAGTIIFKDASTNKGGVTSSSLEVLAALAFDDNGFLSNMCVDEKTGAKPKLYQDYVKNCQRIIVKNAQSEFQSLWDLKKVTGVPITELSDKLSVTINRLADELANSKELWNDDVEFRNAVLLDSLPSLLLDVIGIDQILLRVPQPYLKALFATRLASTFVYSRGIDSNPAKFLEFISSIRKQYVQKGLLK</sequence>
<dbReference type="OrthoDB" id="184415at2759"/>
<evidence type="ECO:0000256" key="4">
    <source>
        <dbReference type="PIRNR" id="PIRNR000184"/>
    </source>
</evidence>
<dbReference type="PANTHER" id="PTHR11606:SF24">
    <property type="entry name" value="NAD-SPECIFIC GLUTAMATE DEHYDROGENASE"/>
    <property type="match status" value="1"/>
</dbReference>
<accession>A0A1E4REM8</accession>
<dbReference type="SUPFAM" id="SSF53223">
    <property type="entry name" value="Aminoacid dehydrogenase-like, N-terminal domain"/>
    <property type="match status" value="1"/>
</dbReference>
<evidence type="ECO:0000256" key="2">
    <source>
        <dbReference type="ARBA" id="ARBA00023002"/>
    </source>
</evidence>
<dbReference type="AlphaFoldDB" id="A0A1E4REM8"/>
<comment type="function">
    <text evidence="4">NAD(+)-dependent glutamate dehydrogenase which degrades glutamate to ammonia and alpha-ketoglutarate.</text>
</comment>
<reference evidence="7" key="1">
    <citation type="submission" date="2016-05" db="EMBL/GenBank/DDBJ databases">
        <title>Comparative genomics of biotechnologically important yeasts.</title>
        <authorList>
            <consortium name="DOE Joint Genome Institute"/>
            <person name="Riley R."/>
            <person name="Haridas S."/>
            <person name="Wolfe K.H."/>
            <person name="Lopes M.R."/>
            <person name="Hittinger C.T."/>
            <person name="Goker M."/>
            <person name="Salamov A."/>
            <person name="Wisecaver J."/>
            <person name="Long T.M."/>
            <person name="Aerts A.L."/>
            <person name="Barry K."/>
            <person name="Choi C."/>
            <person name="Clum A."/>
            <person name="Coughlan A.Y."/>
            <person name="Deshpande S."/>
            <person name="Douglass A.P."/>
            <person name="Hanson S.J."/>
            <person name="Klenk H.-P."/>
            <person name="Labutti K."/>
            <person name="Lapidus A."/>
            <person name="Lindquist E."/>
            <person name="Lipzen A."/>
            <person name="Meier-Kolthoff J.P."/>
            <person name="Ohm R.A."/>
            <person name="Otillar R.P."/>
            <person name="Pangilinan J."/>
            <person name="Peng Y."/>
            <person name="Rokas A."/>
            <person name="Rosa C.A."/>
            <person name="Scheuner C."/>
            <person name="Sibirny A.A."/>
            <person name="Slot J.C."/>
            <person name="Stielow J.B."/>
            <person name="Sun H."/>
            <person name="Kurtzman C.P."/>
            <person name="Blackwell M."/>
            <person name="Grigoriev I.V."/>
            <person name="Jeffries T.W."/>
        </authorList>
    </citation>
    <scope>NUCLEOTIDE SEQUENCE [LARGE SCALE GENOMIC DNA]</scope>
    <source>
        <strain evidence="7">NRRL Y-1933</strain>
    </source>
</reference>
<evidence type="ECO:0000313" key="7">
    <source>
        <dbReference type="Proteomes" id="UP000095085"/>
    </source>
</evidence>
<evidence type="ECO:0000259" key="5">
    <source>
        <dbReference type="SMART" id="SM00839"/>
    </source>
</evidence>
<feature type="domain" description="Glutamate/phenylalanine/leucine/valine/L-tryptophan dehydrogenase C-terminal" evidence="5">
    <location>
        <begin position="686"/>
        <end position="963"/>
    </location>
</feature>
<dbReference type="InterPro" id="IPR056365">
    <property type="entry name" value="NAD-GDH_2nd"/>
</dbReference>
<dbReference type="EC" id="1.4.1.2" evidence="4"/>
<dbReference type="Proteomes" id="UP000095085">
    <property type="component" value="Unassembled WGS sequence"/>
</dbReference>
<evidence type="ECO:0000313" key="6">
    <source>
        <dbReference type="EMBL" id="ODV65724.1"/>
    </source>
</evidence>
<proteinExistence type="inferred from homology"/>
<name>A0A1E4REM8_9ASCO</name>
<dbReference type="GeneID" id="30997158"/>
<dbReference type="PANTHER" id="PTHR11606">
    <property type="entry name" value="GLUTAMATE DEHYDROGENASE"/>
    <property type="match status" value="1"/>
</dbReference>
<dbReference type="GO" id="GO:0005739">
    <property type="term" value="C:mitochondrion"/>
    <property type="evidence" value="ECO:0007669"/>
    <property type="project" value="UniProtKB-UniRule"/>
</dbReference>
<dbReference type="InterPro" id="IPR055480">
    <property type="entry name" value="NAD-GDH_N"/>
</dbReference>
<dbReference type="Gene3D" id="3.40.50.720">
    <property type="entry name" value="NAD(P)-binding Rossmann-like Domain"/>
    <property type="match status" value="1"/>
</dbReference>
<dbReference type="InterPro" id="IPR016210">
    <property type="entry name" value="NAD-GDH_euk"/>
</dbReference>
<dbReference type="Pfam" id="PF00208">
    <property type="entry name" value="ELFV_dehydrog"/>
    <property type="match status" value="1"/>
</dbReference>
<gene>
    <name evidence="6" type="ORF">HYPBUDRAFT_163272</name>
</gene>
<dbReference type="InterPro" id="IPR046346">
    <property type="entry name" value="Aminoacid_DH-like_N_sf"/>
</dbReference>
<dbReference type="InterPro" id="IPR006096">
    <property type="entry name" value="Glu/Leu/Phe/Val/Trp_DH_C"/>
</dbReference>
<dbReference type="PROSITE" id="PS00074">
    <property type="entry name" value="GLFV_DEHYDROGENASE"/>
    <property type="match status" value="1"/>
</dbReference>
<dbReference type="STRING" id="984485.A0A1E4REM8"/>
<evidence type="ECO:0000256" key="1">
    <source>
        <dbReference type="ARBA" id="ARBA00006382"/>
    </source>
</evidence>
<dbReference type="SUPFAM" id="SSF51735">
    <property type="entry name" value="NAD(P)-binding Rossmann-fold domains"/>
    <property type="match status" value="1"/>
</dbReference>
<keyword evidence="3 4" id="KW-0520">NAD</keyword>
<dbReference type="GO" id="GO:0005829">
    <property type="term" value="C:cytosol"/>
    <property type="evidence" value="ECO:0007669"/>
    <property type="project" value="EnsemblFungi"/>
</dbReference>
<comment type="catalytic activity">
    <reaction evidence="4">
        <text>L-glutamate + NAD(+) + H2O = 2-oxoglutarate + NH4(+) + NADH + H(+)</text>
        <dbReference type="Rhea" id="RHEA:15133"/>
        <dbReference type="ChEBI" id="CHEBI:15377"/>
        <dbReference type="ChEBI" id="CHEBI:15378"/>
        <dbReference type="ChEBI" id="CHEBI:16810"/>
        <dbReference type="ChEBI" id="CHEBI:28938"/>
        <dbReference type="ChEBI" id="CHEBI:29985"/>
        <dbReference type="ChEBI" id="CHEBI:57540"/>
        <dbReference type="ChEBI" id="CHEBI:57945"/>
        <dbReference type="EC" id="1.4.1.2"/>
    </reaction>
</comment>
<dbReference type="PIRSF" id="PIRSF000184">
    <property type="entry name" value="GDH_NAD"/>
    <property type="match status" value="1"/>
</dbReference>
<dbReference type="Pfam" id="PF23147">
    <property type="entry name" value="GDH2_N"/>
    <property type="match status" value="1"/>
</dbReference>
<protein>
    <recommendedName>
        <fullName evidence="4">NAD-specific glutamate dehydrogenase</fullName>
        <ecNumber evidence="4">1.4.1.2</ecNumber>
    </recommendedName>
</protein>
<dbReference type="Pfam" id="PF23152">
    <property type="entry name" value="GDH_2nd"/>
    <property type="match status" value="1"/>
</dbReference>
<dbReference type="SMART" id="SM00839">
    <property type="entry name" value="ELFV_dehydrog"/>
    <property type="match status" value="1"/>
</dbReference>
<dbReference type="GO" id="GO:0006538">
    <property type="term" value="P:L-glutamate catabolic process"/>
    <property type="evidence" value="ECO:0007669"/>
    <property type="project" value="UniProtKB-UniRule"/>
</dbReference>
<dbReference type="InterPro" id="IPR036291">
    <property type="entry name" value="NAD(P)-bd_dom_sf"/>
</dbReference>
<keyword evidence="2 4" id="KW-0560">Oxidoreductase</keyword>
<dbReference type="RefSeq" id="XP_020074791.1">
    <property type="nucleotide sequence ID" value="XM_020222609.1"/>
</dbReference>
<keyword evidence="7" id="KW-1185">Reference proteome</keyword>
<comment type="similarity">
    <text evidence="1 4">Belongs to the Glu/Leu/Phe/Val dehydrogenases family.</text>
</comment>
<dbReference type="GO" id="GO:0004352">
    <property type="term" value="F:glutamate dehydrogenase (NAD+) activity"/>
    <property type="evidence" value="ECO:0007669"/>
    <property type="project" value="UniProtKB-UniRule"/>
</dbReference>
<evidence type="ECO:0000256" key="3">
    <source>
        <dbReference type="ARBA" id="ARBA00023027"/>
    </source>
</evidence>
<dbReference type="InterPro" id="IPR033524">
    <property type="entry name" value="Glu/Leu/Phe/Val_DH_AS"/>
</dbReference>
<organism evidence="6 7">
    <name type="scientific">Hyphopichia burtonii NRRL Y-1933</name>
    <dbReference type="NCBI Taxonomy" id="984485"/>
    <lineage>
        <taxon>Eukaryota</taxon>
        <taxon>Fungi</taxon>
        <taxon>Dikarya</taxon>
        <taxon>Ascomycota</taxon>
        <taxon>Saccharomycotina</taxon>
        <taxon>Pichiomycetes</taxon>
        <taxon>Debaryomycetaceae</taxon>
        <taxon>Hyphopichia</taxon>
    </lineage>
</organism>